<evidence type="ECO:0000256" key="1">
    <source>
        <dbReference type="SAM" id="MobiDB-lite"/>
    </source>
</evidence>
<sequence length="66" mass="7080">MKCAECGSEASKSNSSGMPVCSKHAKSKIKSPKCPSCNLSMVIRKSKFGAFWGCMAFPMCDGIKKI</sequence>
<dbReference type="GO" id="GO:0003916">
    <property type="term" value="F:DNA topoisomerase activity"/>
    <property type="evidence" value="ECO:0007669"/>
    <property type="project" value="InterPro"/>
</dbReference>
<dbReference type="GO" id="GO:0006265">
    <property type="term" value="P:DNA topological change"/>
    <property type="evidence" value="ECO:0007669"/>
    <property type="project" value="InterPro"/>
</dbReference>
<dbReference type="SUPFAM" id="SSF57783">
    <property type="entry name" value="Zinc beta-ribbon"/>
    <property type="match status" value="1"/>
</dbReference>
<organism evidence="3 4">
    <name type="scientific">Candidatus Iainarchaeum sp</name>
    <dbReference type="NCBI Taxonomy" id="3101447"/>
    <lineage>
        <taxon>Archaea</taxon>
        <taxon>Candidatus Iainarchaeota</taxon>
        <taxon>Candidatus Iainarchaeia</taxon>
        <taxon>Candidatus Iainarchaeales</taxon>
        <taxon>Candidatus Iainarchaeaceae</taxon>
        <taxon>Candidatus Iainarchaeum</taxon>
    </lineage>
</organism>
<protein>
    <recommendedName>
        <fullName evidence="2">DNA topoisomerase type IA zn finger domain-containing protein</fullName>
    </recommendedName>
</protein>
<reference evidence="4" key="1">
    <citation type="submission" date="2017-09" db="EMBL/GenBank/DDBJ databases">
        <title>The Reconstruction of 2,631 Draft Metagenome-Assembled Genomes from the Global Oceans.</title>
        <authorList>
            <person name="Tully B.J."/>
            <person name="Graham E.D."/>
            <person name="Heidelberg J.F."/>
        </authorList>
    </citation>
    <scope>NUCLEOTIDE SEQUENCE [LARGE SCALE GENOMIC DNA]</scope>
</reference>
<gene>
    <name evidence="3" type="ORF">CL944_00140</name>
</gene>
<name>A0A2D6LNX0_9ARCH</name>
<dbReference type="GO" id="GO:0005694">
    <property type="term" value="C:chromosome"/>
    <property type="evidence" value="ECO:0007669"/>
    <property type="project" value="InterPro"/>
</dbReference>
<feature type="domain" description="DNA topoisomerase type IA zn finger" evidence="2">
    <location>
        <begin position="33"/>
        <end position="65"/>
    </location>
</feature>
<dbReference type="Pfam" id="PF01396">
    <property type="entry name" value="Zn_ribbon_Top1"/>
    <property type="match status" value="1"/>
</dbReference>
<dbReference type="GO" id="GO:0003677">
    <property type="term" value="F:DNA binding"/>
    <property type="evidence" value="ECO:0007669"/>
    <property type="project" value="InterPro"/>
</dbReference>
<dbReference type="Proteomes" id="UP000226712">
    <property type="component" value="Unassembled WGS sequence"/>
</dbReference>
<comment type="caution">
    <text evidence="3">The sequence shown here is derived from an EMBL/GenBank/DDBJ whole genome shotgun (WGS) entry which is preliminary data.</text>
</comment>
<dbReference type="EMBL" id="NZBD01000001">
    <property type="protein sequence ID" value="MAG17870.1"/>
    <property type="molecule type" value="Genomic_DNA"/>
</dbReference>
<dbReference type="Gene3D" id="3.30.65.10">
    <property type="entry name" value="Bacterial Topoisomerase I, domain 1"/>
    <property type="match status" value="1"/>
</dbReference>
<dbReference type="AlphaFoldDB" id="A0A2D6LNX0"/>
<dbReference type="InterPro" id="IPR013498">
    <property type="entry name" value="Topo_IA_Znf"/>
</dbReference>
<feature type="region of interest" description="Disordered" evidence="1">
    <location>
        <begin position="1"/>
        <end position="30"/>
    </location>
</feature>
<proteinExistence type="predicted"/>
<evidence type="ECO:0000313" key="4">
    <source>
        <dbReference type="Proteomes" id="UP000226712"/>
    </source>
</evidence>
<evidence type="ECO:0000313" key="3">
    <source>
        <dbReference type="EMBL" id="MAG17870.1"/>
    </source>
</evidence>
<evidence type="ECO:0000259" key="2">
    <source>
        <dbReference type="Pfam" id="PF01396"/>
    </source>
</evidence>
<accession>A0A2D6LNX0</accession>